<evidence type="ECO:0008006" key="3">
    <source>
        <dbReference type="Google" id="ProtNLM"/>
    </source>
</evidence>
<organism evidence="1 2">
    <name type="scientific">Gulosibacter molinativorax</name>
    <dbReference type="NCBI Taxonomy" id="256821"/>
    <lineage>
        <taxon>Bacteria</taxon>
        <taxon>Bacillati</taxon>
        <taxon>Actinomycetota</taxon>
        <taxon>Actinomycetes</taxon>
        <taxon>Micrococcales</taxon>
        <taxon>Microbacteriaceae</taxon>
        <taxon>Gulosibacter</taxon>
    </lineage>
</organism>
<dbReference type="RefSeq" id="WP_026937118.1">
    <property type="nucleotide sequence ID" value="NZ_CP028426.1"/>
</dbReference>
<sequence length="78" mass="8561">MKKLNNMKVASAVLDLRSQIAHEHGHPDEAGHLERFSQIAAHLSGAPYLFKDSPVIEIAEILMEVAELGDLADEVEGR</sequence>
<evidence type="ECO:0000313" key="1">
    <source>
        <dbReference type="EMBL" id="MDJ1371768.1"/>
    </source>
</evidence>
<gene>
    <name evidence="1" type="ORF">C7K25_10380</name>
</gene>
<comment type="caution">
    <text evidence="1">The sequence shown here is derived from an EMBL/GenBank/DDBJ whole genome shotgun (WGS) entry which is preliminary data.</text>
</comment>
<keyword evidence="2" id="KW-1185">Reference proteome</keyword>
<dbReference type="Proteomes" id="UP001170379">
    <property type="component" value="Unassembled WGS sequence"/>
</dbReference>
<protein>
    <recommendedName>
        <fullName evidence="3">Phage protein</fullName>
    </recommendedName>
</protein>
<reference evidence="1" key="1">
    <citation type="submission" date="2018-03" db="EMBL/GenBank/DDBJ databases">
        <authorList>
            <person name="Nunes O.C."/>
            <person name="Lopes A.R."/>
            <person name="Froufe H."/>
            <person name="Munoz-Merida A."/>
            <person name="Barroso C."/>
            <person name="Egas C."/>
        </authorList>
    </citation>
    <scope>NUCLEOTIDE SEQUENCE</scope>
    <source>
        <strain evidence="1">ON4</strain>
    </source>
</reference>
<name>A0ABT7C987_9MICO</name>
<accession>A0ABT7C987</accession>
<proteinExistence type="predicted"/>
<reference evidence="1" key="2">
    <citation type="journal article" date="2022" name="Sci. Rep.">
        <title>In silico prediction of the enzymes involved in the degradation of the herbicide molinate by Gulosibacter molinativorax ON4T.</title>
        <authorList>
            <person name="Lopes A.R."/>
            <person name="Bunin E."/>
            <person name="Viana A.T."/>
            <person name="Froufe H."/>
            <person name="Munoz-Merida A."/>
            <person name="Pinho D."/>
            <person name="Figueiredo J."/>
            <person name="Barroso C."/>
            <person name="Vaz-Moreira I."/>
            <person name="Bellanger X."/>
            <person name="Egas C."/>
            <person name="Nunes O.C."/>
        </authorList>
    </citation>
    <scope>NUCLEOTIDE SEQUENCE</scope>
    <source>
        <strain evidence="1">ON4</strain>
    </source>
</reference>
<dbReference type="EMBL" id="PXVD01000016">
    <property type="protein sequence ID" value="MDJ1371768.1"/>
    <property type="molecule type" value="Genomic_DNA"/>
</dbReference>
<evidence type="ECO:0000313" key="2">
    <source>
        <dbReference type="Proteomes" id="UP001170379"/>
    </source>
</evidence>